<evidence type="ECO:0000256" key="6">
    <source>
        <dbReference type="ARBA" id="ARBA00022729"/>
    </source>
</evidence>
<evidence type="ECO:0000259" key="11">
    <source>
        <dbReference type="PROSITE" id="PS52035"/>
    </source>
</evidence>
<keyword evidence="5" id="KW-0479">Metal-binding</keyword>
<dbReference type="Gene3D" id="3.40.630.10">
    <property type="entry name" value="Zn peptidases"/>
    <property type="match status" value="1"/>
</dbReference>
<gene>
    <name evidence="12" type="primary">CPB2</name>
</gene>
<dbReference type="GO" id="GO:0008270">
    <property type="term" value="F:zinc ion binding"/>
    <property type="evidence" value="ECO:0007669"/>
    <property type="project" value="InterPro"/>
</dbReference>
<keyword evidence="3" id="KW-0121">Carboxypeptidase</keyword>
<dbReference type="PROSITE" id="PS00133">
    <property type="entry name" value="CARBOXYPEPT_ZN_2"/>
    <property type="match status" value="1"/>
</dbReference>
<dbReference type="GO" id="GO:0004181">
    <property type="term" value="F:metallocarboxypeptidase activity"/>
    <property type="evidence" value="ECO:0007669"/>
    <property type="project" value="InterPro"/>
</dbReference>
<reference evidence="12" key="2">
    <citation type="submission" date="2025-09" db="UniProtKB">
        <authorList>
            <consortium name="Ensembl"/>
        </authorList>
    </citation>
    <scope>IDENTIFICATION</scope>
</reference>
<sequence>MDHITEKNADILQKICIGSSYEKRPLYVLKRNKTPKNAIWIDCGIHAREWVAPAFCIWFIGHVTHFRDRDETFSRLLEHFDFYVMPVMNVDGYEYTSMEHRMWRKSRSRHANDRCIGTDMNRNFDAGWCGEGASDNSCQQTYCGPYPESEPEVMAVTSFLKAHKDNIKGYITIHSYSQMVLFPYSYTMNRSKDHDELVSVNKYYMSPIFQTPFSYDWAYDLGIKYSFTFELRDKGTYGFLLPPHLIRPTCIEALSAVKEIASHIMINI</sequence>
<dbReference type="InterPro" id="IPR057247">
    <property type="entry name" value="CARBOXYPEPT_ZN_2"/>
</dbReference>
<dbReference type="PROSITE" id="PS52035">
    <property type="entry name" value="PEPTIDASE_M14"/>
    <property type="match status" value="1"/>
</dbReference>
<dbReference type="PANTHER" id="PTHR11705:SF17">
    <property type="entry name" value="CARBOXYPEPTIDASE B2"/>
    <property type="match status" value="1"/>
</dbReference>
<name>A0A7M4FRN1_CROPO</name>
<dbReference type="GO" id="GO:0006508">
    <property type="term" value="P:proteolysis"/>
    <property type="evidence" value="ECO:0007669"/>
    <property type="project" value="UniProtKB-KW"/>
</dbReference>
<feature type="domain" description="Peptidase M14" evidence="11">
    <location>
        <begin position="1"/>
        <end position="264"/>
    </location>
</feature>
<dbReference type="GeneTree" id="ENSGT00940000159160"/>
<keyword evidence="6" id="KW-0732">Signal</keyword>
<feature type="active site" description="Proton donor/acceptor" evidence="10">
    <location>
        <position position="230"/>
    </location>
</feature>
<keyword evidence="7" id="KW-0378">Hydrolase</keyword>
<dbReference type="GO" id="GO:0042730">
    <property type="term" value="P:fibrinolysis"/>
    <property type="evidence" value="ECO:0007669"/>
    <property type="project" value="TreeGrafter"/>
</dbReference>
<evidence type="ECO:0000256" key="7">
    <source>
        <dbReference type="ARBA" id="ARBA00022801"/>
    </source>
</evidence>
<proteinExistence type="inferred from homology"/>
<accession>A0A7M4FRN1</accession>
<dbReference type="Pfam" id="PF00246">
    <property type="entry name" value="Peptidase_M14"/>
    <property type="match status" value="2"/>
</dbReference>
<evidence type="ECO:0000256" key="10">
    <source>
        <dbReference type="PROSITE-ProRule" id="PRU01379"/>
    </source>
</evidence>
<dbReference type="Proteomes" id="UP000594220">
    <property type="component" value="Unplaced"/>
</dbReference>
<dbReference type="FunFam" id="3.40.630.10:FF:000084">
    <property type="entry name" value="Carboxypeptidase B2"/>
    <property type="match status" value="1"/>
</dbReference>
<protein>
    <submittedName>
        <fullName evidence="12">Carboxypeptidase B2</fullName>
    </submittedName>
</protein>
<dbReference type="SUPFAM" id="SSF53187">
    <property type="entry name" value="Zn-dependent exopeptidases"/>
    <property type="match status" value="1"/>
</dbReference>
<comment type="cofactor">
    <cofactor evidence="1">
        <name>Zn(2+)</name>
        <dbReference type="ChEBI" id="CHEBI:29105"/>
    </cofactor>
</comment>
<comment type="similarity">
    <text evidence="2 10">Belongs to the peptidase M14 family.</text>
</comment>
<dbReference type="SMART" id="SM00631">
    <property type="entry name" value="Zn_pept"/>
    <property type="match status" value="1"/>
</dbReference>
<evidence type="ECO:0000256" key="9">
    <source>
        <dbReference type="ARBA" id="ARBA00023049"/>
    </source>
</evidence>
<evidence type="ECO:0000256" key="1">
    <source>
        <dbReference type="ARBA" id="ARBA00001947"/>
    </source>
</evidence>
<evidence type="ECO:0000256" key="5">
    <source>
        <dbReference type="ARBA" id="ARBA00022723"/>
    </source>
</evidence>
<dbReference type="PANTHER" id="PTHR11705">
    <property type="entry name" value="PROTEASE FAMILY M14 CARBOXYPEPTIDASE A,B"/>
    <property type="match status" value="1"/>
</dbReference>
<evidence type="ECO:0000256" key="4">
    <source>
        <dbReference type="ARBA" id="ARBA00022670"/>
    </source>
</evidence>
<organism evidence="12 13">
    <name type="scientific">Crocodylus porosus</name>
    <name type="common">Saltwater crocodile</name>
    <name type="synonym">Estuarine crocodile</name>
    <dbReference type="NCBI Taxonomy" id="8502"/>
    <lineage>
        <taxon>Eukaryota</taxon>
        <taxon>Metazoa</taxon>
        <taxon>Chordata</taxon>
        <taxon>Craniata</taxon>
        <taxon>Vertebrata</taxon>
        <taxon>Euteleostomi</taxon>
        <taxon>Archelosauria</taxon>
        <taxon>Archosauria</taxon>
        <taxon>Crocodylia</taxon>
        <taxon>Longirostres</taxon>
        <taxon>Crocodylidae</taxon>
        <taxon>Crocodylus</taxon>
    </lineage>
</organism>
<evidence type="ECO:0000256" key="8">
    <source>
        <dbReference type="ARBA" id="ARBA00022833"/>
    </source>
</evidence>
<dbReference type="GO" id="GO:0005615">
    <property type="term" value="C:extracellular space"/>
    <property type="evidence" value="ECO:0007669"/>
    <property type="project" value="TreeGrafter"/>
</dbReference>
<keyword evidence="13" id="KW-1185">Reference proteome</keyword>
<dbReference type="PRINTS" id="PR00765">
    <property type="entry name" value="CRBOXYPTASEA"/>
</dbReference>
<evidence type="ECO:0000313" key="12">
    <source>
        <dbReference type="Ensembl" id="ENSCPRP00005002534.1"/>
    </source>
</evidence>
<evidence type="ECO:0000313" key="13">
    <source>
        <dbReference type="Proteomes" id="UP000594220"/>
    </source>
</evidence>
<dbReference type="Ensembl" id="ENSCPRT00005002950.1">
    <property type="protein sequence ID" value="ENSCPRP00005002534.1"/>
    <property type="gene ID" value="ENSCPRG00005001803.1"/>
</dbReference>
<reference evidence="12" key="1">
    <citation type="submission" date="2025-08" db="UniProtKB">
        <authorList>
            <consortium name="Ensembl"/>
        </authorList>
    </citation>
    <scope>IDENTIFICATION</scope>
</reference>
<dbReference type="AlphaFoldDB" id="A0A7M4FRN1"/>
<keyword evidence="4" id="KW-0645">Protease</keyword>
<keyword evidence="8" id="KW-0862">Zinc</keyword>
<evidence type="ECO:0000256" key="3">
    <source>
        <dbReference type="ARBA" id="ARBA00022645"/>
    </source>
</evidence>
<evidence type="ECO:0000256" key="2">
    <source>
        <dbReference type="ARBA" id="ARBA00005988"/>
    </source>
</evidence>
<dbReference type="InterPro" id="IPR000834">
    <property type="entry name" value="Peptidase_M14"/>
</dbReference>
<keyword evidence="9" id="KW-0482">Metalloprotease</keyword>